<name>A0A1X7RP57_ZYMT9</name>
<proteinExistence type="predicted"/>
<feature type="compositionally biased region" description="Basic residues" evidence="1">
    <location>
        <begin position="1"/>
        <end position="11"/>
    </location>
</feature>
<sequence>MHHRHHNRGLFRKISSRDANEPMTTSTSTSVRYNTVTVMDATPTPSTSNRITTDNDELPTMATIKTASTSTSSTKDENDSNEKNDYPYPTKAFSNKVASSSSSSGSASKPTETTISTAKLNKLNTDHRNMAIALSMFALFVTGAFALWLWLCVRKRKGKKAGGKGGRKWFGTKSAV</sequence>
<feature type="compositionally biased region" description="Basic and acidic residues" evidence="1">
    <location>
        <begin position="74"/>
        <end position="85"/>
    </location>
</feature>
<evidence type="ECO:0000256" key="1">
    <source>
        <dbReference type="SAM" id="MobiDB-lite"/>
    </source>
</evidence>
<evidence type="ECO:0000313" key="3">
    <source>
        <dbReference type="EMBL" id="SMQ49244.1"/>
    </source>
</evidence>
<dbReference type="Proteomes" id="UP000215127">
    <property type="component" value="Chromosome 3"/>
</dbReference>
<evidence type="ECO:0000256" key="2">
    <source>
        <dbReference type="SAM" id="Phobius"/>
    </source>
</evidence>
<dbReference type="AlphaFoldDB" id="A0A1X7RP57"/>
<dbReference type="EMBL" id="LT853694">
    <property type="protein sequence ID" value="SMQ49244.1"/>
    <property type="molecule type" value="Genomic_DNA"/>
</dbReference>
<evidence type="ECO:0000313" key="4">
    <source>
        <dbReference type="Proteomes" id="UP000215127"/>
    </source>
</evidence>
<feature type="compositionally biased region" description="Polar residues" evidence="1">
    <location>
        <begin position="22"/>
        <end position="52"/>
    </location>
</feature>
<protein>
    <submittedName>
        <fullName evidence="3">Uncharacterized protein</fullName>
    </submittedName>
</protein>
<accession>A0A1X7RP57</accession>
<keyword evidence="4" id="KW-1185">Reference proteome</keyword>
<feature type="transmembrane region" description="Helical" evidence="2">
    <location>
        <begin position="130"/>
        <end position="151"/>
    </location>
</feature>
<gene>
    <name evidence="3" type="ORF">ZT3D7_G4395</name>
</gene>
<organism evidence="3 4">
    <name type="scientific">Zymoseptoria tritici (strain ST99CH_3D7)</name>
    <dbReference type="NCBI Taxonomy" id="1276538"/>
    <lineage>
        <taxon>Eukaryota</taxon>
        <taxon>Fungi</taxon>
        <taxon>Dikarya</taxon>
        <taxon>Ascomycota</taxon>
        <taxon>Pezizomycotina</taxon>
        <taxon>Dothideomycetes</taxon>
        <taxon>Dothideomycetidae</taxon>
        <taxon>Mycosphaerellales</taxon>
        <taxon>Mycosphaerellaceae</taxon>
        <taxon>Zymoseptoria</taxon>
    </lineage>
</organism>
<feature type="compositionally biased region" description="Low complexity" evidence="1">
    <location>
        <begin position="91"/>
        <end position="109"/>
    </location>
</feature>
<keyword evidence="2" id="KW-0812">Transmembrane</keyword>
<feature type="region of interest" description="Disordered" evidence="1">
    <location>
        <begin position="1"/>
        <end position="113"/>
    </location>
</feature>
<feature type="compositionally biased region" description="Low complexity" evidence="1">
    <location>
        <begin position="60"/>
        <end position="73"/>
    </location>
</feature>
<reference evidence="3 4" key="1">
    <citation type="submission" date="2016-06" db="EMBL/GenBank/DDBJ databases">
        <authorList>
            <person name="Kjaerup R.B."/>
            <person name="Dalgaard T.S."/>
            <person name="Juul-Madsen H.R."/>
        </authorList>
    </citation>
    <scope>NUCLEOTIDE SEQUENCE [LARGE SCALE GENOMIC DNA]</scope>
</reference>
<keyword evidence="2" id="KW-0472">Membrane</keyword>
<keyword evidence="2" id="KW-1133">Transmembrane helix</keyword>